<protein>
    <recommendedName>
        <fullName evidence="3">Lrp/AsnC family transcriptional regulator</fullName>
    </recommendedName>
</protein>
<name>A0ABU7KZG5_9ACTN</name>
<evidence type="ECO:0008006" key="3">
    <source>
        <dbReference type="Google" id="ProtNLM"/>
    </source>
</evidence>
<evidence type="ECO:0000313" key="1">
    <source>
        <dbReference type="EMBL" id="MEE2054665.1"/>
    </source>
</evidence>
<reference evidence="1 2" key="1">
    <citation type="submission" date="2023-07" db="EMBL/GenBank/DDBJ databases">
        <authorList>
            <person name="Girao M."/>
            <person name="Carvalho M.F."/>
        </authorList>
    </citation>
    <scope>NUCLEOTIDE SEQUENCE [LARGE SCALE GENOMIC DNA]</scope>
    <source>
        <strain evidence="1 2">66/93</strain>
    </source>
</reference>
<dbReference type="EMBL" id="JAUUCC010000123">
    <property type="protein sequence ID" value="MEE2054665.1"/>
    <property type="molecule type" value="Genomic_DNA"/>
</dbReference>
<organism evidence="1 2">
    <name type="scientific">Nocardiopsis tropica</name>
    <dbReference type="NCBI Taxonomy" id="109330"/>
    <lineage>
        <taxon>Bacteria</taxon>
        <taxon>Bacillati</taxon>
        <taxon>Actinomycetota</taxon>
        <taxon>Actinomycetes</taxon>
        <taxon>Streptosporangiales</taxon>
        <taxon>Nocardiopsidaceae</taxon>
        <taxon>Nocardiopsis</taxon>
    </lineage>
</organism>
<proteinExistence type="predicted"/>
<comment type="caution">
    <text evidence="1">The sequence shown here is derived from an EMBL/GenBank/DDBJ whole genome shotgun (WGS) entry which is preliminary data.</text>
</comment>
<sequence length="40" mass="4318">MDDAPLTPDDQTWLAQLLAEVGDEGVYEVAETLGIDPDTL</sequence>
<evidence type="ECO:0000313" key="2">
    <source>
        <dbReference type="Proteomes" id="UP001348641"/>
    </source>
</evidence>
<dbReference type="Proteomes" id="UP001348641">
    <property type="component" value="Unassembled WGS sequence"/>
</dbReference>
<accession>A0ABU7KZG5</accession>
<gene>
    <name evidence="1" type="ORF">Q8A49_29625</name>
</gene>
<dbReference type="RefSeq" id="WP_330161494.1">
    <property type="nucleotide sequence ID" value="NZ_BAAAJA010000077.1"/>
</dbReference>